<evidence type="ECO:0000313" key="2">
    <source>
        <dbReference type="Proteomes" id="UP000572953"/>
    </source>
</evidence>
<dbReference type="EMBL" id="RGGN01000029">
    <property type="protein sequence ID" value="NCU62734.1"/>
    <property type="molecule type" value="Genomic_DNA"/>
</dbReference>
<reference evidence="1 2" key="1">
    <citation type="submission" date="2018-10" db="EMBL/GenBank/DDBJ databases">
        <title>Iterative Subtractive Binning of Freshwater Chronoseries Metagenomes Recovers Nearly Complete Genomes from over Four Hundred Novel Species.</title>
        <authorList>
            <person name="Rodriguez-R L.M."/>
            <person name="Tsementzi D."/>
            <person name="Luo C."/>
            <person name="Konstantinidis K.T."/>
        </authorList>
    </citation>
    <scope>NUCLEOTIDE SEQUENCE [LARGE SCALE GENOMIC DNA]</scope>
    <source>
        <strain evidence="1">WB7_2B_003</strain>
    </source>
</reference>
<dbReference type="AlphaFoldDB" id="A0A845S9Q5"/>
<name>A0A845S9Q5_9PROT</name>
<feature type="non-terminal residue" evidence="1">
    <location>
        <position position="1"/>
    </location>
</feature>
<comment type="caution">
    <text evidence="1">The sequence shown here is derived from an EMBL/GenBank/DDBJ whole genome shotgun (WGS) entry which is preliminary data.</text>
</comment>
<proteinExistence type="predicted"/>
<accession>A0A845S9Q5</accession>
<sequence length="146" mass="16312">GRHKGLKILALFGSAGSSPAEGTTIMRISFILLLLVSCSKDVKVPFISKDPIKPINVTIENEFDITYSLSTLATQNNDVCQMSLEIKNISKEEKRNSLSIEAYSFADKKYEAFVVEKRSKPNEVVNSNVKFNGINCGDIRKINFYK</sequence>
<evidence type="ECO:0000313" key="1">
    <source>
        <dbReference type="EMBL" id="NCU62734.1"/>
    </source>
</evidence>
<dbReference type="Proteomes" id="UP000572953">
    <property type="component" value="Unassembled WGS sequence"/>
</dbReference>
<protein>
    <submittedName>
        <fullName evidence="1">Uncharacterized protein</fullName>
    </submittedName>
</protein>
<organism evidence="1 2">
    <name type="scientific">Candidatus Fonsibacter lacus</name>
    <dbReference type="NCBI Taxonomy" id="2576439"/>
    <lineage>
        <taxon>Bacteria</taxon>
        <taxon>Pseudomonadati</taxon>
        <taxon>Pseudomonadota</taxon>
        <taxon>Alphaproteobacteria</taxon>
        <taxon>Candidatus Pelagibacterales</taxon>
        <taxon>Candidatus Pelagibacterales incertae sedis</taxon>
        <taxon>Candidatus Fonsibacter</taxon>
    </lineage>
</organism>
<gene>
    <name evidence="1" type="ORF">EBV78_01370</name>
</gene>